<sequence length="95" mass="10573">MAQVFNLDFTYRSFVHSAIITVRQVGNDHSVVAQILDSSLRHIVPDGELNFRLSNASRQPTAAPRPGYNELETALRTAVSQHLHRTAPERGLPNP</sequence>
<evidence type="ECO:0000313" key="1">
    <source>
        <dbReference type="EMBL" id="TCZ72257.1"/>
    </source>
</evidence>
<gene>
    <name evidence="1" type="ORF">E0486_09205</name>
</gene>
<dbReference type="RefSeq" id="WP_131851871.1">
    <property type="nucleotide sequence ID" value="NZ_SKFH01000011.1"/>
</dbReference>
<name>A0A4V2WMR4_9BACT</name>
<reference evidence="1 2" key="1">
    <citation type="submission" date="2019-03" db="EMBL/GenBank/DDBJ databases">
        <authorList>
            <person name="Kim M.K.M."/>
        </authorList>
    </citation>
    <scope>NUCLEOTIDE SEQUENCE [LARGE SCALE GENOMIC DNA]</scope>
    <source>
        <strain evidence="1 2">17J68-15</strain>
    </source>
</reference>
<protein>
    <submittedName>
        <fullName evidence="1">Uncharacterized protein</fullName>
    </submittedName>
</protein>
<dbReference type="EMBL" id="SKFH01000011">
    <property type="protein sequence ID" value="TCZ72257.1"/>
    <property type="molecule type" value="Genomic_DNA"/>
</dbReference>
<accession>A0A4V2WMR4</accession>
<evidence type="ECO:0000313" key="2">
    <source>
        <dbReference type="Proteomes" id="UP000295164"/>
    </source>
</evidence>
<dbReference type="AlphaFoldDB" id="A0A4V2WMR4"/>
<proteinExistence type="predicted"/>
<organism evidence="1 2">
    <name type="scientific">Flaviaesturariibacter aridisoli</name>
    <dbReference type="NCBI Taxonomy" id="2545761"/>
    <lineage>
        <taxon>Bacteria</taxon>
        <taxon>Pseudomonadati</taxon>
        <taxon>Bacteroidota</taxon>
        <taxon>Chitinophagia</taxon>
        <taxon>Chitinophagales</taxon>
        <taxon>Chitinophagaceae</taxon>
        <taxon>Flaviaestuariibacter</taxon>
    </lineage>
</organism>
<keyword evidence="2" id="KW-1185">Reference proteome</keyword>
<dbReference type="Proteomes" id="UP000295164">
    <property type="component" value="Unassembled WGS sequence"/>
</dbReference>
<comment type="caution">
    <text evidence="1">The sequence shown here is derived from an EMBL/GenBank/DDBJ whole genome shotgun (WGS) entry which is preliminary data.</text>
</comment>